<name>A0ABD3HTF8_9MARC</name>
<dbReference type="Gene3D" id="3.40.50.1820">
    <property type="entry name" value="alpha/beta hydrolase"/>
    <property type="match status" value="1"/>
</dbReference>
<sequence length="1285" mass="152029">MMKRKKKIGCCLNAGCFSGGGRRFRDDWSSELEYDKDYEKYRREYEKEYARLCELQRALTPNERSKRSETSTPINRSTFSRQFPGFDEHDDMSDEHVEHEIKKLTEGPGDEDSDSDAELLERWMKEDEEVEMLDKRRKHRKLEQGSQKSVSNEDLALKKRNDEEEFERKRREELAWKEREEVEIARKRRGEIARKAEEKARKEVEIARTNREELAKRRREGEEIARKEEEIARINREELAKRRREEEEIARKEEEIARINREELAKRRREEEEIARINREELAKRKREEEELASIKRQEEETARKQKEEEARRKWAEQELERQKKQKEEEDAQIRREELERQKKEQEEIERRKRLDEEDMRRRREEMARRKRQDEENARRKKMEEENLRRHKEEMLNRSREREEIERRRRLEEENLWRQKEERRKREEEENERRRRIEEEERRKKIEEEEIARRQREEEEARRKLEEEEIAKKKREEFALKEKEEQEIRRREEQARIAREHEEIERRKKEELARSKTQEEEDTGRRKKNEEQMEGWQTQDDSSWISLGDQAKNRDRGLSISDERIDRIQRADKLRHGVSPNANGSTTREIEDVKMGVMPKEGGYQNEWGEVEFLQEDEQGKSLKLIRNRTRRGKHVAGEDYDDGASASSSTSEVPSEEWDRGKPVNKHFSPLELVPGVKRQSDPQSEELLDTFQQRLFKAAKIPKENLQNRLNNPTAFLYGIMGVVLLISLFVFYLSFIARMKPPSECLNERIILNFSTTRIRLRGGRYLAFREQGVAAHRAEHSVVVVHDLLSSRLAGIPGINQTLLEEYKVRLISYDRPGYGQSDPHPGRNYNTSAYDIVEIADALNLGEKFWVVGFGGGGPHVWAAINYLPERLAGVALFAPAGNPYVRGMNREEIEETWGVLTPRQKWLHTIARRFPVLLPPLLQKAAITDGTDVPTNVRLSLGQKDQTWMDQPHVNKAWQEDVKEALRHRCAFALAEELSMLVSDWGFRLSELPFTERPATIFREMVASLFGREKKPKIFEGPIHIWQGTDDQMVPVAMNNVAKRLVEQNKLLNFEEKSSPVKIHYLPGEGHFSWFWFCDECHRRIFQALFRPNEALEAEEEPLPSSPKGFSKEDYEAIVTAFEALKMPPETYTGKKTVENSATTKEREEELQKVLRTVLRNKRIEEEYLRQQSEAAGKKGGFSTSRKPSEEMIEVHPMTCRATNDALRDQSVVYVCPDDDDDLPEQSDSAHQGLDRVRKSKAARKGDNSREIKNKTGTSRSTYLEGLSTLVKRLARHRK</sequence>
<dbReference type="PANTHER" id="PTHR45763">
    <property type="entry name" value="HYDROLASE, ALPHA/BETA FOLD FAMILY PROTEIN, EXPRESSED-RELATED"/>
    <property type="match status" value="1"/>
</dbReference>
<feature type="compositionally biased region" description="Polar residues" evidence="1">
    <location>
        <begin position="70"/>
        <end position="81"/>
    </location>
</feature>
<evidence type="ECO:0000313" key="5">
    <source>
        <dbReference type="Proteomes" id="UP001633002"/>
    </source>
</evidence>
<dbReference type="Pfam" id="PF00561">
    <property type="entry name" value="Abhydrolase_1"/>
    <property type="match status" value="1"/>
</dbReference>
<feature type="region of interest" description="Disordered" evidence="1">
    <location>
        <begin position="60"/>
        <end position="170"/>
    </location>
</feature>
<proteinExistence type="predicted"/>
<feature type="domain" description="AB hydrolase-1" evidence="3">
    <location>
        <begin position="803"/>
        <end position="1056"/>
    </location>
</feature>
<feature type="region of interest" description="Disordered" evidence="1">
    <location>
        <begin position="571"/>
        <end position="592"/>
    </location>
</feature>
<feature type="compositionally biased region" description="Basic and acidic residues" evidence="1">
    <location>
        <begin position="94"/>
        <end position="105"/>
    </location>
</feature>
<feature type="compositionally biased region" description="Acidic residues" evidence="1">
    <location>
        <begin position="108"/>
        <end position="118"/>
    </location>
</feature>
<comment type="caution">
    <text evidence="4">The sequence shown here is derived from an EMBL/GenBank/DDBJ whole genome shotgun (WGS) entry which is preliminary data.</text>
</comment>
<dbReference type="PANTHER" id="PTHR45763:SF8">
    <property type="entry name" value="ALPHA_BETA-HYDROLASES SUPERFAMILY PROTEIN"/>
    <property type="match status" value="1"/>
</dbReference>
<dbReference type="Proteomes" id="UP001633002">
    <property type="component" value="Unassembled WGS sequence"/>
</dbReference>
<evidence type="ECO:0000256" key="1">
    <source>
        <dbReference type="SAM" id="MobiDB-lite"/>
    </source>
</evidence>
<evidence type="ECO:0000256" key="2">
    <source>
        <dbReference type="SAM" id="Phobius"/>
    </source>
</evidence>
<gene>
    <name evidence="4" type="ORF">R1sor_007016</name>
</gene>
<feature type="compositionally biased region" description="Basic and acidic residues" evidence="1">
    <location>
        <begin position="155"/>
        <end position="170"/>
    </location>
</feature>
<evidence type="ECO:0000313" key="4">
    <source>
        <dbReference type="EMBL" id="KAL3693365.1"/>
    </source>
</evidence>
<keyword evidence="5" id="KW-1185">Reference proteome</keyword>
<keyword evidence="2" id="KW-1133">Transmembrane helix</keyword>
<feature type="region of interest" description="Disordered" evidence="1">
    <location>
        <begin position="283"/>
        <end position="407"/>
    </location>
</feature>
<accession>A0ABD3HTF8</accession>
<evidence type="ECO:0000259" key="3">
    <source>
        <dbReference type="Pfam" id="PF00561"/>
    </source>
</evidence>
<feature type="transmembrane region" description="Helical" evidence="2">
    <location>
        <begin position="717"/>
        <end position="736"/>
    </location>
</feature>
<feature type="compositionally biased region" description="Basic and acidic residues" evidence="1">
    <location>
        <begin position="1250"/>
        <end position="1260"/>
    </location>
</feature>
<feature type="region of interest" description="Disordered" evidence="1">
    <location>
        <begin position="1223"/>
        <end position="1270"/>
    </location>
</feature>
<feature type="compositionally biased region" description="Polar residues" evidence="1">
    <location>
        <begin position="535"/>
        <end position="545"/>
    </location>
</feature>
<dbReference type="InterPro" id="IPR029058">
    <property type="entry name" value="AB_hydrolase_fold"/>
</dbReference>
<keyword evidence="2" id="KW-0472">Membrane</keyword>
<feature type="region of interest" description="Disordered" evidence="1">
    <location>
        <begin position="632"/>
        <end position="670"/>
    </location>
</feature>
<keyword evidence="2" id="KW-0812">Transmembrane</keyword>
<reference evidence="4 5" key="1">
    <citation type="submission" date="2024-09" db="EMBL/GenBank/DDBJ databases">
        <title>Chromosome-scale assembly of Riccia sorocarpa.</title>
        <authorList>
            <person name="Paukszto L."/>
        </authorList>
    </citation>
    <scope>NUCLEOTIDE SEQUENCE [LARGE SCALE GENOMIC DNA]</scope>
    <source>
        <strain evidence="4">LP-2024</strain>
        <tissue evidence="4">Aerial parts of the thallus</tissue>
    </source>
</reference>
<feature type="region of interest" description="Disordered" evidence="1">
    <location>
        <begin position="474"/>
        <end position="558"/>
    </location>
</feature>
<dbReference type="SUPFAM" id="SSF53474">
    <property type="entry name" value="alpha/beta-Hydrolases"/>
    <property type="match status" value="1"/>
</dbReference>
<organism evidence="4 5">
    <name type="scientific">Riccia sorocarpa</name>
    <dbReference type="NCBI Taxonomy" id="122646"/>
    <lineage>
        <taxon>Eukaryota</taxon>
        <taxon>Viridiplantae</taxon>
        <taxon>Streptophyta</taxon>
        <taxon>Embryophyta</taxon>
        <taxon>Marchantiophyta</taxon>
        <taxon>Marchantiopsida</taxon>
        <taxon>Marchantiidae</taxon>
        <taxon>Marchantiales</taxon>
        <taxon>Ricciaceae</taxon>
        <taxon>Riccia</taxon>
    </lineage>
</organism>
<dbReference type="EMBL" id="JBJQOH010000003">
    <property type="protein sequence ID" value="KAL3693365.1"/>
    <property type="molecule type" value="Genomic_DNA"/>
</dbReference>
<dbReference type="InterPro" id="IPR000073">
    <property type="entry name" value="AB_hydrolase_1"/>
</dbReference>
<protein>
    <recommendedName>
        <fullName evidence="3">AB hydrolase-1 domain-containing protein</fullName>
    </recommendedName>
</protein>
<feature type="compositionally biased region" description="Basic and acidic residues" evidence="1">
    <location>
        <begin position="474"/>
        <end position="518"/>
    </location>
</feature>
<feature type="region of interest" description="Disordered" evidence="1">
    <location>
        <begin position="419"/>
        <end position="442"/>
    </location>
</feature>